<evidence type="ECO:0008006" key="4">
    <source>
        <dbReference type="Google" id="ProtNLM"/>
    </source>
</evidence>
<keyword evidence="1" id="KW-0812">Transmembrane</keyword>
<keyword evidence="1" id="KW-1133">Transmembrane helix</keyword>
<dbReference type="Gene3D" id="1.10.287.70">
    <property type="match status" value="1"/>
</dbReference>
<keyword evidence="1" id="KW-0472">Membrane</keyword>
<accession>A0ABN9QLN6</accession>
<keyword evidence="3" id="KW-1185">Reference proteome</keyword>
<name>A0ABN9QLN6_9DINO</name>
<evidence type="ECO:0000313" key="3">
    <source>
        <dbReference type="Proteomes" id="UP001189429"/>
    </source>
</evidence>
<protein>
    <recommendedName>
        <fullName evidence="4">Potassium channel domain-containing protein</fullName>
    </recommendedName>
</protein>
<organism evidence="2 3">
    <name type="scientific">Prorocentrum cordatum</name>
    <dbReference type="NCBI Taxonomy" id="2364126"/>
    <lineage>
        <taxon>Eukaryota</taxon>
        <taxon>Sar</taxon>
        <taxon>Alveolata</taxon>
        <taxon>Dinophyceae</taxon>
        <taxon>Prorocentrales</taxon>
        <taxon>Prorocentraceae</taxon>
        <taxon>Prorocentrum</taxon>
    </lineage>
</organism>
<dbReference type="SUPFAM" id="SSF81324">
    <property type="entry name" value="Voltage-gated potassium channels"/>
    <property type="match status" value="1"/>
</dbReference>
<evidence type="ECO:0000313" key="2">
    <source>
        <dbReference type="EMBL" id="CAK0807020.1"/>
    </source>
</evidence>
<comment type="caution">
    <text evidence="2">The sequence shown here is derived from an EMBL/GenBank/DDBJ whole genome shotgun (WGS) entry which is preliminary data.</text>
</comment>
<sequence length="142" mass="15582">MWLENYWGHWLEGTPVQDGEVSTGDDAMTSVPASMYWCSIFLTGEWANVDFTFAASRLCILYVIFGIAMFSIPVGIIVEAVQSTIELIAQEEADVQTWEAPPADSDEGKGRSIRKTVQSAALLKERGSRGSAELEMVTVSRG</sequence>
<proteinExistence type="predicted"/>
<reference evidence="2" key="1">
    <citation type="submission" date="2023-10" db="EMBL/GenBank/DDBJ databases">
        <authorList>
            <person name="Chen Y."/>
            <person name="Shah S."/>
            <person name="Dougan E. K."/>
            <person name="Thang M."/>
            <person name="Chan C."/>
        </authorList>
    </citation>
    <scope>NUCLEOTIDE SEQUENCE [LARGE SCALE GENOMIC DNA]</scope>
</reference>
<gene>
    <name evidence="2" type="ORF">PCOR1329_LOCUS13030</name>
</gene>
<feature type="transmembrane region" description="Helical" evidence="1">
    <location>
        <begin position="60"/>
        <end position="81"/>
    </location>
</feature>
<evidence type="ECO:0000256" key="1">
    <source>
        <dbReference type="SAM" id="Phobius"/>
    </source>
</evidence>
<dbReference type="Proteomes" id="UP001189429">
    <property type="component" value="Unassembled WGS sequence"/>
</dbReference>
<dbReference type="EMBL" id="CAUYUJ010003825">
    <property type="protein sequence ID" value="CAK0807020.1"/>
    <property type="molecule type" value="Genomic_DNA"/>
</dbReference>